<keyword evidence="1" id="KW-0812">Transmembrane</keyword>
<evidence type="ECO:0000313" key="3">
    <source>
        <dbReference type="Proteomes" id="UP000255283"/>
    </source>
</evidence>
<gene>
    <name evidence="2" type="ORF">NCTC13063_02192</name>
</gene>
<proteinExistence type="predicted"/>
<reference evidence="2 3" key="1">
    <citation type="submission" date="2018-06" db="EMBL/GenBank/DDBJ databases">
        <authorList>
            <consortium name="Pathogen Informatics"/>
            <person name="Doyle S."/>
        </authorList>
    </citation>
    <scope>NUCLEOTIDE SEQUENCE [LARGE SCALE GENOMIC DNA]</scope>
    <source>
        <strain evidence="2 3">NCTC13063</strain>
    </source>
</reference>
<sequence>MTSNFAYYAFALVALIVGFFIIKKVTTCLFKTLVALIVLAVLAAVYWLYFT</sequence>
<evidence type="ECO:0000256" key="1">
    <source>
        <dbReference type="SAM" id="Phobius"/>
    </source>
</evidence>
<dbReference type="EMBL" id="UGTJ01000002">
    <property type="protein sequence ID" value="SUB96434.1"/>
    <property type="molecule type" value="Genomic_DNA"/>
</dbReference>
<accession>A0AAQ1ZLI3</accession>
<protein>
    <recommendedName>
        <fullName evidence="4">Sulfate transporter</fullName>
    </recommendedName>
</protein>
<comment type="caution">
    <text evidence="2">The sequence shown here is derived from an EMBL/GenBank/DDBJ whole genome shotgun (WGS) entry which is preliminary data.</text>
</comment>
<keyword evidence="1" id="KW-1133">Transmembrane helix</keyword>
<dbReference type="Proteomes" id="UP000255283">
    <property type="component" value="Unassembled WGS sequence"/>
</dbReference>
<feature type="transmembrane region" description="Helical" evidence="1">
    <location>
        <begin position="29"/>
        <end position="49"/>
    </location>
</feature>
<name>A0AAQ1ZLI3_9BACT</name>
<keyword evidence="1" id="KW-0472">Membrane</keyword>
<dbReference type="RefSeq" id="WP_004343470.1">
    <property type="nucleotide sequence ID" value="NZ_DAWBTJ010000198.1"/>
</dbReference>
<evidence type="ECO:0000313" key="2">
    <source>
        <dbReference type="EMBL" id="SUB96434.1"/>
    </source>
</evidence>
<dbReference type="AlphaFoldDB" id="A0AAQ1ZLI3"/>
<feature type="transmembrane region" description="Helical" evidence="1">
    <location>
        <begin position="6"/>
        <end position="22"/>
    </location>
</feature>
<evidence type="ECO:0008006" key="4">
    <source>
        <dbReference type="Google" id="ProtNLM"/>
    </source>
</evidence>
<organism evidence="2 3">
    <name type="scientific">Segatella buccae</name>
    <dbReference type="NCBI Taxonomy" id="28126"/>
    <lineage>
        <taxon>Bacteria</taxon>
        <taxon>Pseudomonadati</taxon>
        <taxon>Bacteroidota</taxon>
        <taxon>Bacteroidia</taxon>
        <taxon>Bacteroidales</taxon>
        <taxon>Prevotellaceae</taxon>
        <taxon>Segatella</taxon>
    </lineage>
</organism>